<evidence type="ECO:0000313" key="4">
    <source>
        <dbReference type="Proteomes" id="UP000590524"/>
    </source>
</evidence>
<dbReference type="InterPro" id="IPR031325">
    <property type="entry name" value="RHS_repeat"/>
</dbReference>
<feature type="domain" description="Teneurin-like YD-shell" evidence="2">
    <location>
        <begin position="974"/>
        <end position="1241"/>
    </location>
</feature>
<accession>A0A7W6LPZ6</accession>
<dbReference type="Pfam" id="PF05593">
    <property type="entry name" value="RHS_repeat"/>
    <property type="match status" value="2"/>
</dbReference>
<keyword evidence="4" id="KW-1185">Reference proteome</keyword>
<comment type="caution">
    <text evidence="3">The sequence shown here is derived from an EMBL/GenBank/DDBJ whole genome shotgun (WGS) entry which is preliminary data.</text>
</comment>
<dbReference type="EMBL" id="JACIEU010000008">
    <property type="protein sequence ID" value="MBB4148370.1"/>
    <property type="molecule type" value="Genomic_DNA"/>
</dbReference>
<dbReference type="NCBIfam" id="TIGR03696">
    <property type="entry name" value="Rhs_assc_core"/>
    <property type="match status" value="1"/>
</dbReference>
<dbReference type="PANTHER" id="PTHR32305:SF15">
    <property type="entry name" value="PROTEIN RHSA-RELATED"/>
    <property type="match status" value="1"/>
</dbReference>
<dbReference type="InterPro" id="IPR022385">
    <property type="entry name" value="Rhs_assc_core"/>
</dbReference>
<evidence type="ECO:0000259" key="2">
    <source>
        <dbReference type="Pfam" id="PF25023"/>
    </source>
</evidence>
<gene>
    <name evidence="3" type="ORF">GGQ90_002153</name>
</gene>
<dbReference type="RefSeq" id="WP_223178209.1">
    <property type="nucleotide sequence ID" value="NZ_JACIEU010000008.1"/>
</dbReference>
<name>A0A7W6LPZ6_9SPHN</name>
<dbReference type="InterPro" id="IPR056823">
    <property type="entry name" value="TEN-like_YD-shell"/>
</dbReference>
<protein>
    <submittedName>
        <fullName evidence="3">RHS repeat-associated protein</fullName>
    </submittedName>
</protein>
<dbReference type="PANTHER" id="PTHR32305">
    <property type="match status" value="1"/>
</dbReference>
<sequence length="1450" mass="154621">MIKCNFGKYFSVNRVAVVRRIFFLIVLFAIALVELQGLAHAQGYAPPPSAPIREAIDQNGVDLSRGTLVSRRHSVSIGGSGAGGIAFARTVTANGYFRDNIGGSIVVDGNYMVVSLGESTETFSSEYPNYVSVQKTGSTLVASGNNYILTNKDGIQVIYELVALHGMYGYGYSIKSVKYPNGEIWTYNYRTDSVCISPTGSCSYTLITRPQSIISNNGYMLKLEFSSNTTPSNVTVTESWFKLVKVTASNAAVDYCDPYSDSCSYSKTWPFLMIGYAGSRVSSVTDSLGYVTAYSYADGRLTGIKRPGASINNITIGYNGSGYVNSVTNEGVTTNYTYSDASGIRTTTLIDASPGNRVIKIDIANMQVTSDTDELGKETKYEYDPITRLLKKVTAPEGNISEFDYDPRGNLTRTTLTPKPGSSLSAIVTEATYPAGQVDEEWHCAVGVGAARCNKPLSTKDANQKITQYEYDNVHGGVTKVTRPPPSGSVNCPAAGVICPETRYTYTSTYYGKYKDSGGALVNFATPVTRLTKVSSCQTMVSCNNTADESRSVMSYGTNNVLLTSAAQGSGDGALTATTAYTYDDFGNQVTVDGPLSGIADTTRIRYDPLRRVIGAVGPDPDGGGGLKYRAKRFTYNADSQITITEVGTVNSQSDADWLSFASYRQLTSIFDAATARKIKDVLTASTPPTPPDTYQVIQYSYDSLGRLECEALRMNSATWASLPSSDCTLATTGSQGPDRISRTTYDALGRIHVQQSAYGVTVANGFPTTFQRDDVTGTYTDNGQLATVTDAKGNRTTYEYDGIDRLSKTRYPSLTIAGTSSNTDYVQPTYDANGNVVALRLRDGQSIGFSYDNLNRITLKNLPGSEPDVTYGYDLLGRQISASQTGNALSFTYDALDRNLTQAGPLGTITSTWDIAGRRARLDLPGSYYTTYDYLVTGEMTAVRENGAGSGPGVLATFSYDNLGNRIGLARGNGASTSYTPDAISRLTSLAQNLASTASDQTLGFVYSAGSQIVSRSSSNDAYAMRQQYNTNRSYTVNGLNQYLTAGVTTPTYDGRGNLTGLDGASYTYSSENLLKSATRVGIVTALTYDPMARLYQVSGAATRRLLYDGMNLVAEYDGSGNVLRRYVHGPNNDEALVWYEGSGTSTRYWLHADERGSVIAVSNSSGAADSINAYDPWGGPQSSNGGRFQFTGQAWVPELGLYYYKARFYNSRLGRFMQADPIGYQAGMNLYAYVRNDPINSIDPLGLDDALIVVTGSKACSIPGCEMAIDLRELERLLEEFSRQGEQLEFKLVVTAPQNPCEGGKGYWNGVASRLEIFADVTGAGAFTAAGIGLALAPTGAGFAIAETAALGLGGASTLASFGASVASFLAGNNSRATVNFVGAVGGWGIGKAVERGVGSALASGRIFGDLSASQTRQAGYVGSVSGAFGGKAAGTAAEGICVANTTN</sequence>
<proteinExistence type="predicted"/>
<dbReference type="Pfam" id="PF25023">
    <property type="entry name" value="TEN_YD-shell"/>
    <property type="match status" value="1"/>
</dbReference>
<dbReference type="InterPro" id="IPR050708">
    <property type="entry name" value="T6SS_VgrG/RHS"/>
</dbReference>
<dbReference type="Gene3D" id="2.180.10.10">
    <property type="entry name" value="RHS repeat-associated core"/>
    <property type="match status" value="3"/>
</dbReference>
<keyword evidence="1" id="KW-0677">Repeat</keyword>
<dbReference type="InterPro" id="IPR006530">
    <property type="entry name" value="YD"/>
</dbReference>
<evidence type="ECO:0000256" key="1">
    <source>
        <dbReference type="ARBA" id="ARBA00022737"/>
    </source>
</evidence>
<dbReference type="Proteomes" id="UP000590524">
    <property type="component" value="Unassembled WGS sequence"/>
</dbReference>
<evidence type="ECO:0000313" key="3">
    <source>
        <dbReference type="EMBL" id="MBB4148370.1"/>
    </source>
</evidence>
<dbReference type="NCBIfam" id="TIGR01643">
    <property type="entry name" value="YD_repeat_2x"/>
    <property type="match status" value="1"/>
</dbReference>
<reference evidence="3 4" key="1">
    <citation type="submission" date="2020-08" db="EMBL/GenBank/DDBJ databases">
        <title>Genomic Encyclopedia of Type Strains, Phase IV (KMG-IV): sequencing the most valuable type-strain genomes for metagenomic binning, comparative biology and taxonomic classification.</title>
        <authorList>
            <person name="Goeker M."/>
        </authorList>
    </citation>
    <scope>NUCLEOTIDE SEQUENCE [LARGE SCALE GENOMIC DNA]</scope>
    <source>
        <strain evidence="3 4">DSM 19371</strain>
    </source>
</reference>
<organism evidence="3 4">
    <name type="scientific">Sphingobium scionense</name>
    <dbReference type="NCBI Taxonomy" id="1404341"/>
    <lineage>
        <taxon>Bacteria</taxon>
        <taxon>Pseudomonadati</taxon>
        <taxon>Pseudomonadota</taxon>
        <taxon>Alphaproteobacteria</taxon>
        <taxon>Sphingomonadales</taxon>
        <taxon>Sphingomonadaceae</taxon>
        <taxon>Sphingobium</taxon>
    </lineage>
</organism>